<protein>
    <recommendedName>
        <fullName evidence="3">Calcineurin-like phosphoesterase domain-containing protein</fullName>
    </recommendedName>
</protein>
<proteinExistence type="predicted"/>
<dbReference type="Pfam" id="PF00149">
    <property type="entry name" value="Metallophos"/>
    <property type="match status" value="1"/>
</dbReference>
<dbReference type="Gene3D" id="3.60.21.10">
    <property type="match status" value="1"/>
</dbReference>
<dbReference type="Proteomes" id="UP001501288">
    <property type="component" value="Unassembled WGS sequence"/>
</dbReference>
<organism evidence="4 5">
    <name type="scientific">Dermacoccus barathri</name>
    <dbReference type="NCBI Taxonomy" id="322601"/>
    <lineage>
        <taxon>Bacteria</taxon>
        <taxon>Bacillati</taxon>
        <taxon>Actinomycetota</taxon>
        <taxon>Actinomycetes</taxon>
        <taxon>Micrococcales</taxon>
        <taxon>Dermacoccaceae</taxon>
        <taxon>Dermacoccus</taxon>
    </lineage>
</organism>
<dbReference type="PANTHER" id="PTHR31302">
    <property type="entry name" value="TRANSMEMBRANE PROTEIN WITH METALLOPHOSPHOESTERASE DOMAIN-RELATED"/>
    <property type="match status" value="1"/>
</dbReference>
<feature type="region of interest" description="Disordered" evidence="1">
    <location>
        <begin position="322"/>
        <end position="343"/>
    </location>
</feature>
<reference evidence="4 5" key="1">
    <citation type="journal article" date="2019" name="Int. J. Syst. Evol. Microbiol.">
        <title>The Global Catalogue of Microorganisms (GCM) 10K type strain sequencing project: providing services to taxonomists for standard genome sequencing and annotation.</title>
        <authorList>
            <consortium name="The Broad Institute Genomics Platform"/>
            <consortium name="The Broad Institute Genome Sequencing Center for Infectious Disease"/>
            <person name="Wu L."/>
            <person name="Ma J."/>
        </authorList>
    </citation>
    <scope>NUCLEOTIDE SEQUENCE [LARGE SCALE GENOMIC DNA]</scope>
    <source>
        <strain evidence="4 5">JCM 14588</strain>
    </source>
</reference>
<keyword evidence="2" id="KW-1133">Transmembrane helix</keyword>
<dbReference type="InterPro" id="IPR029052">
    <property type="entry name" value="Metallo-depent_PP-like"/>
</dbReference>
<dbReference type="InterPro" id="IPR004843">
    <property type="entry name" value="Calcineurin-like_PHP"/>
</dbReference>
<dbReference type="RefSeq" id="WP_346029796.1">
    <property type="nucleotide sequence ID" value="NZ_BAAANV010000025.1"/>
</dbReference>
<evidence type="ECO:0000256" key="1">
    <source>
        <dbReference type="SAM" id="MobiDB-lite"/>
    </source>
</evidence>
<feature type="domain" description="Calcineurin-like phosphoesterase" evidence="3">
    <location>
        <begin position="55"/>
        <end position="246"/>
    </location>
</feature>
<keyword evidence="2" id="KW-0472">Membrane</keyword>
<dbReference type="PANTHER" id="PTHR31302:SF20">
    <property type="entry name" value="CONSERVED PROTEIN"/>
    <property type="match status" value="1"/>
</dbReference>
<sequence length="383" mass="41153">MSFHCPSTSNAALRTAAGAVAAGVGALAWGTLVERNWYALRRFEMPVLAPGSAPLRVLHVSDLHIVPRQERRIQWVRELARLEPDFVINTGDNLSDEDAIPSALRAMELLMAFPGAFVFGSNDYFYPKLKNPLRYFDDSHAKGAAMQTGEFDIAQLRDGFTAGGWLDLTHRRERVQVGADGVALELVGVDDPHLEYDDYAQVADEAASRRGEVAATIGVVHAPYTRVLDAMTADGADAVIAGHTHGGQLCVPFHGALVTNCDLDTSRVKGVSRWWPGASGVDSTRAVPIGPGALAPGGSPLDSAAEIGERFDVLDAHRVHNDSVSRSEATARERRRTALPSSAAPDDAAWLHVSAGLGHNKYTPVRFACRPEATLITLTAKAH</sequence>
<keyword evidence="5" id="KW-1185">Reference proteome</keyword>
<evidence type="ECO:0000313" key="4">
    <source>
        <dbReference type="EMBL" id="GAA1537185.1"/>
    </source>
</evidence>
<gene>
    <name evidence="4" type="ORF">GCM10009762_08590</name>
</gene>
<dbReference type="EMBL" id="BAAANV010000025">
    <property type="protein sequence ID" value="GAA1537185.1"/>
    <property type="molecule type" value="Genomic_DNA"/>
</dbReference>
<accession>A0ABN2BDG0</accession>
<feature type="transmembrane region" description="Helical" evidence="2">
    <location>
        <begin position="12"/>
        <end position="33"/>
    </location>
</feature>
<evidence type="ECO:0000313" key="5">
    <source>
        <dbReference type="Proteomes" id="UP001501288"/>
    </source>
</evidence>
<name>A0ABN2BDG0_9MICO</name>
<feature type="compositionally biased region" description="Basic and acidic residues" evidence="1">
    <location>
        <begin position="322"/>
        <end position="332"/>
    </location>
</feature>
<dbReference type="InterPro" id="IPR051158">
    <property type="entry name" value="Metallophosphoesterase_sf"/>
</dbReference>
<keyword evidence="2" id="KW-0812">Transmembrane</keyword>
<comment type="caution">
    <text evidence="4">The sequence shown here is derived from an EMBL/GenBank/DDBJ whole genome shotgun (WGS) entry which is preliminary data.</text>
</comment>
<dbReference type="SUPFAM" id="SSF56300">
    <property type="entry name" value="Metallo-dependent phosphatases"/>
    <property type="match status" value="1"/>
</dbReference>
<evidence type="ECO:0000256" key="2">
    <source>
        <dbReference type="SAM" id="Phobius"/>
    </source>
</evidence>
<evidence type="ECO:0000259" key="3">
    <source>
        <dbReference type="Pfam" id="PF00149"/>
    </source>
</evidence>